<dbReference type="AlphaFoldDB" id="A0AAV2H3U1"/>
<dbReference type="EMBL" id="CAXITT010000010">
    <property type="protein sequence ID" value="CAL1526894.1"/>
    <property type="molecule type" value="Genomic_DNA"/>
</dbReference>
<organism evidence="2 3">
    <name type="scientific">Lymnaea stagnalis</name>
    <name type="common">Great pond snail</name>
    <name type="synonym">Helix stagnalis</name>
    <dbReference type="NCBI Taxonomy" id="6523"/>
    <lineage>
        <taxon>Eukaryota</taxon>
        <taxon>Metazoa</taxon>
        <taxon>Spiralia</taxon>
        <taxon>Lophotrochozoa</taxon>
        <taxon>Mollusca</taxon>
        <taxon>Gastropoda</taxon>
        <taxon>Heterobranchia</taxon>
        <taxon>Euthyneura</taxon>
        <taxon>Panpulmonata</taxon>
        <taxon>Hygrophila</taxon>
        <taxon>Lymnaeoidea</taxon>
        <taxon>Lymnaeidae</taxon>
        <taxon>Lymnaea</taxon>
    </lineage>
</organism>
<evidence type="ECO:0000313" key="3">
    <source>
        <dbReference type="Proteomes" id="UP001497497"/>
    </source>
</evidence>
<sequence>MDYGSDADPMISSVSSFGMLDFDPYSRPTMLDEPPNNIDMSLDSPASIETYH</sequence>
<name>A0AAV2H3U1_LYMST</name>
<protein>
    <submittedName>
        <fullName evidence="2">Uncharacterized protein</fullName>
    </submittedName>
</protein>
<accession>A0AAV2H3U1</accession>
<feature type="region of interest" description="Disordered" evidence="1">
    <location>
        <begin position="25"/>
        <end position="52"/>
    </location>
</feature>
<feature type="non-terminal residue" evidence="2">
    <location>
        <position position="52"/>
    </location>
</feature>
<proteinExistence type="predicted"/>
<keyword evidence="3" id="KW-1185">Reference proteome</keyword>
<dbReference type="Proteomes" id="UP001497497">
    <property type="component" value="Unassembled WGS sequence"/>
</dbReference>
<gene>
    <name evidence="2" type="ORF">GSLYS_00001071001</name>
</gene>
<comment type="caution">
    <text evidence="2">The sequence shown here is derived from an EMBL/GenBank/DDBJ whole genome shotgun (WGS) entry which is preliminary data.</text>
</comment>
<reference evidence="2 3" key="1">
    <citation type="submission" date="2024-04" db="EMBL/GenBank/DDBJ databases">
        <authorList>
            <consortium name="Genoscope - CEA"/>
            <person name="William W."/>
        </authorList>
    </citation>
    <scope>NUCLEOTIDE SEQUENCE [LARGE SCALE GENOMIC DNA]</scope>
</reference>
<evidence type="ECO:0000256" key="1">
    <source>
        <dbReference type="SAM" id="MobiDB-lite"/>
    </source>
</evidence>
<evidence type="ECO:0000313" key="2">
    <source>
        <dbReference type="EMBL" id="CAL1526894.1"/>
    </source>
</evidence>